<dbReference type="EMBL" id="MK620896">
    <property type="protein sequence ID" value="QBZ72488.1"/>
    <property type="molecule type" value="Genomic_DNA"/>
</dbReference>
<organism evidence="1 2">
    <name type="scientific">Streptomyces phage Circinus</name>
    <dbReference type="NCBI Taxonomy" id="2562189"/>
    <lineage>
        <taxon>Viruses</taxon>
        <taxon>Duplodnaviria</taxon>
        <taxon>Heunggongvirae</taxon>
        <taxon>Uroviricota</taxon>
        <taxon>Caudoviricetes</taxon>
        <taxon>Stanwilliamsviridae</taxon>
        <taxon>Loccivirinae</taxon>
        <taxon>Wilnyevirus</taxon>
        <taxon>Wilnyevirus billnye</taxon>
    </lineage>
</organism>
<evidence type="ECO:0000313" key="2">
    <source>
        <dbReference type="Proteomes" id="UP000297201"/>
    </source>
</evidence>
<dbReference type="Proteomes" id="UP000297201">
    <property type="component" value="Segment"/>
</dbReference>
<gene>
    <name evidence="1" type="primary">235</name>
    <name evidence="1" type="ORF">SEA_CIRCINUS_235</name>
</gene>
<accession>A0A4D6E1J2</accession>
<protein>
    <submittedName>
        <fullName evidence="1">Uncharacterized protein</fullName>
    </submittedName>
</protein>
<proteinExistence type="predicted"/>
<evidence type="ECO:0000313" key="1">
    <source>
        <dbReference type="EMBL" id="QBZ72488.1"/>
    </source>
</evidence>
<sequence>MLRSEVNTTRVSDLGFCRKPQVRGGALLTLKRASFHHGLVTNTKPQVRGGAAP</sequence>
<reference evidence="1 2" key="1">
    <citation type="submission" date="2019-03" db="EMBL/GenBank/DDBJ databases">
        <authorList>
            <person name="Kwan A."/>
            <person name="Miller C."/>
            <person name="Herrmann A."/>
            <person name="Tang B.L."/>
            <person name="Shaffer C.D."/>
            <person name="Weston-Hafer K.A."/>
            <person name="Russell D.A."/>
            <person name="Pope W.H."/>
            <person name="Jacobs-Sera D."/>
            <person name="Hendrix R.W."/>
            <person name="Hatfull G.F."/>
        </authorList>
    </citation>
    <scope>NUCLEOTIDE SEQUENCE [LARGE SCALE GENOMIC DNA]</scope>
</reference>
<name>A0A4D6E1J2_9CAUD</name>